<dbReference type="CDD" id="cd14132">
    <property type="entry name" value="STKc_CK2_alpha"/>
    <property type="match status" value="1"/>
</dbReference>
<evidence type="ECO:0000256" key="4">
    <source>
        <dbReference type="ARBA" id="ARBA00022741"/>
    </source>
</evidence>
<dbReference type="InterPro" id="IPR017441">
    <property type="entry name" value="Protein_kinase_ATP_BS"/>
</dbReference>
<evidence type="ECO:0000313" key="13">
    <source>
        <dbReference type="Proteomes" id="UP000179807"/>
    </source>
</evidence>
<dbReference type="Pfam" id="PF00069">
    <property type="entry name" value="Pkinase"/>
    <property type="match status" value="1"/>
</dbReference>
<gene>
    <name evidence="12" type="ORF">TRFO_18977</name>
</gene>
<protein>
    <recommendedName>
        <fullName evidence="1">non-specific serine/threonine protein kinase</fullName>
        <ecNumber evidence="1">2.7.11.1</ecNumber>
    </recommendedName>
</protein>
<evidence type="ECO:0000256" key="10">
    <source>
        <dbReference type="RuleBase" id="RU000304"/>
    </source>
</evidence>
<dbReference type="InterPro" id="IPR045216">
    <property type="entry name" value="CK2_alpha"/>
</dbReference>
<evidence type="ECO:0000256" key="1">
    <source>
        <dbReference type="ARBA" id="ARBA00012513"/>
    </source>
</evidence>
<reference evidence="12" key="1">
    <citation type="submission" date="2016-10" db="EMBL/GenBank/DDBJ databases">
        <authorList>
            <person name="Benchimol M."/>
            <person name="Almeida L.G."/>
            <person name="Vasconcelos A.T."/>
            <person name="Perreira-Neves A."/>
            <person name="Rosa I.A."/>
            <person name="Tasca T."/>
            <person name="Bogo M.R."/>
            <person name="de Souza W."/>
        </authorList>
    </citation>
    <scope>NUCLEOTIDE SEQUENCE [LARGE SCALE GENOMIC DNA]</scope>
    <source>
        <strain evidence="12">K</strain>
    </source>
</reference>
<organism evidence="12 13">
    <name type="scientific">Tritrichomonas foetus</name>
    <dbReference type="NCBI Taxonomy" id="1144522"/>
    <lineage>
        <taxon>Eukaryota</taxon>
        <taxon>Metamonada</taxon>
        <taxon>Parabasalia</taxon>
        <taxon>Tritrichomonadida</taxon>
        <taxon>Tritrichomonadidae</taxon>
        <taxon>Tritrichomonas</taxon>
    </lineage>
</organism>
<dbReference type="VEuPathDB" id="TrichDB:TRFO_18977"/>
<dbReference type="SMART" id="SM00220">
    <property type="entry name" value="S_TKc"/>
    <property type="match status" value="1"/>
</dbReference>
<dbReference type="GO" id="GO:0031981">
    <property type="term" value="C:nuclear lumen"/>
    <property type="evidence" value="ECO:0007669"/>
    <property type="project" value="UniProtKB-ARBA"/>
</dbReference>
<dbReference type="PROSITE" id="PS50011">
    <property type="entry name" value="PROTEIN_KINASE_DOM"/>
    <property type="match status" value="1"/>
</dbReference>
<feature type="binding site" evidence="9">
    <location>
        <position position="75"/>
    </location>
    <ligand>
        <name>ATP</name>
        <dbReference type="ChEBI" id="CHEBI:30616"/>
    </ligand>
</feature>
<dbReference type="GeneID" id="94835198"/>
<evidence type="ECO:0000256" key="9">
    <source>
        <dbReference type="PROSITE-ProRule" id="PRU10141"/>
    </source>
</evidence>
<dbReference type="PANTHER" id="PTHR24054:SF0">
    <property type="entry name" value="CASEIN KINASE II SUBUNIT ALPHA"/>
    <property type="match status" value="1"/>
</dbReference>
<dbReference type="PROSITE" id="PS00108">
    <property type="entry name" value="PROTEIN_KINASE_ST"/>
    <property type="match status" value="1"/>
</dbReference>
<dbReference type="Proteomes" id="UP000179807">
    <property type="component" value="Unassembled WGS sequence"/>
</dbReference>
<evidence type="ECO:0000256" key="2">
    <source>
        <dbReference type="ARBA" id="ARBA00022527"/>
    </source>
</evidence>
<evidence type="ECO:0000259" key="11">
    <source>
        <dbReference type="PROSITE" id="PS50011"/>
    </source>
</evidence>
<comment type="catalytic activity">
    <reaction evidence="7">
        <text>L-threonyl-[protein] + ATP = O-phospho-L-threonyl-[protein] + ADP + H(+)</text>
        <dbReference type="Rhea" id="RHEA:46608"/>
        <dbReference type="Rhea" id="RHEA-COMP:11060"/>
        <dbReference type="Rhea" id="RHEA-COMP:11605"/>
        <dbReference type="ChEBI" id="CHEBI:15378"/>
        <dbReference type="ChEBI" id="CHEBI:30013"/>
        <dbReference type="ChEBI" id="CHEBI:30616"/>
        <dbReference type="ChEBI" id="CHEBI:61977"/>
        <dbReference type="ChEBI" id="CHEBI:456216"/>
        <dbReference type="EC" id="2.7.11.1"/>
    </reaction>
</comment>
<comment type="catalytic activity">
    <reaction evidence="8">
        <text>L-seryl-[protein] + ATP = O-phospho-L-seryl-[protein] + ADP + H(+)</text>
        <dbReference type="Rhea" id="RHEA:17989"/>
        <dbReference type="Rhea" id="RHEA-COMP:9863"/>
        <dbReference type="Rhea" id="RHEA-COMP:11604"/>
        <dbReference type="ChEBI" id="CHEBI:15378"/>
        <dbReference type="ChEBI" id="CHEBI:29999"/>
        <dbReference type="ChEBI" id="CHEBI:30616"/>
        <dbReference type="ChEBI" id="CHEBI:83421"/>
        <dbReference type="ChEBI" id="CHEBI:456216"/>
        <dbReference type="EC" id="2.7.11.1"/>
    </reaction>
</comment>
<evidence type="ECO:0000256" key="7">
    <source>
        <dbReference type="ARBA" id="ARBA00047899"/>
    </source>
</evidence>
<accession>A0A1J4KJX6</accession>
<keyword evidence="3" id="KW-0808">Transferase</keyword>
<dbReference type="SUPFAM" id="SSF56112">
    <property type="entry name" value="Protein kinase-like (PK-like)"/>
    <property type="match status" value="1"/>
</dbReference>
<dbReference type="GO" id="GO:0005956">
    <property type="term" value="C:protein kinase CK2 complex"/>
    <property type="evidence" value="ECO:0007669"/>
    <property type="project" value="TreeGrafter"/>
</dbReference>
<dbReference type="GO" id="GO:0005829">
    <property type="term" value="C:cytosol"/>
    <property type="evidence" value="ECO:0007669"/>
    <property type="project" value="TreeGrafter"/>
</dbReference>
<sequence length="328" mass="37620">MRSCSIYQNMIQEPMNASNQFDGDEDIFSHELGNIEDYSVSTRLGRGKYSNVFRGRQKNGELCVVKVLKPVRIGKIMREITILEALKNGPNISQLREVVRDEDTGSIALILSWAENENIRSVFNRLTTNDIAIYIYRVLQALEYAHAHNIMHRDVKPGNIMFDPDTKEVSLIDWGLAEFYSPGLEYQVRVATRHYKGPELLLNYTKYDTSLDIWCLGVTLATLLFRKIPFFRGHDNDEQIVKLASVLGAADIYSYCDKYSLSLPTKVASEISGCQRKSWSNWINKNNKDVVTNEALHLLDKMLIIDHELRPTAKELLGHPFFNNVRDQ</sequence>
<keyword evidence="2 10" id="KW-0723">Serine/threonine-protein kinase</keyword>
<proteinExistence type="inferred from homology"/>
<dbReference type="GO" id="GO:0006357">
    <property type="term" value="P:regulation of transcription by RNA polymerase II"/>
    <property type="evidence" value="ECO:0007669"/>
    <property type="project" value="UniProtKB-ARBA"/>
</dbReference>
<keyword evidence="6 9" id="KW-0067">ATP-binding</keyword>
<dbReference type="PANTHER" id="PTHR24054">
    <property type="entry name" value="CASEIN KINASE II SUBUNIT ALPHA"/>
    <property type="match status" value="1"/>
</dbReference>
<dbReference type="EMBL" id="MLAK01000585">
    <property type="protein sequence ID" value="OHT11531.1"/>
    <property type="molecule type" value="Genomic_DNA"/>
</dbReference>
<evidence type="ECO:0000256" key="8">
    <source>
        <dbReference type="ARBA" id="ARBA00048679"/>
    </source>
</evidence>
<dbReference type="RefSeq" id="XP_068364667.1">
    <property type="nucleotide sequence ID" value="XM_068500494.1"/>
</dbReference>
<comment type="similarity">
    <text evidence="10">Belongs to the protein kinase superfamily.</text>
</comment>
<dbReference type="FunFam" id="1.10.510.10:FF:000459">
    <property type="entry name" value="Casein kinase II subunit alpha"/>
    <property type="match status" value="1"/>
</dbReference>
<keyword evidence="13" id="KW-1185">Reference proteome</keyword>
<dbReference type="GO" id="GO:0004674">
    <property type="term" value="F:protein serine/threonine kinase activity"/>
    <property type="evidence" value="ECO:0007669"/>
    <property type="project" value="UniProtKB-KW"/>
</dbReference>
<keyword evidence="5 12" id="KW-0418">Kinase</keyword>
<dbReference type="AlphaFoldDB" id="A0A1J4KJX6"/>
<dbReference type="PROSITE" id="PS00107">
    <property type="entry name" value="PROTEIN_KINASE_ATP"/>
    <property type="match status" value="1"/>
</dbReference>
<dbReference type="InterPro" id="IPR000719">
    <property type="entry name" value="Prot_kinase_dom"/>
</dbReference>
<keyword evidence="4 9" id="KW-0547">Nucleotide-binding</keyword>
<comment type="caution">
    <text evidence="12">The sequence shown here is derived from an EMBL/GenBank/DDBJ whole genome shotgun (WGS) entry which is preliminary data.</text>
</comment>
<evidence type="ECO:0000256" key="3">
    <source>
        <dbReference type="ARBA" id="ARBA00022679"/>
    </source>
</evidence>
<evidence type="ECO:0000256" key="5">
    <source>
        <dbReference type="ARBA" id="ARBA00022777"/>
    </source>
</evidence>
<name>A0A1J4KJX6_9EUKA</name>
<dbReference type="GO" id="GO:0051726">
    <property type="term" value="P:regulation of cell cycle"/>
    <property type="evidence" value="ECO:0007669"/>
    <property type="project" value="TreeGrafter"/>
</dbReference>
<dbReference type="InterPro" id="IPR008271">
    <property type="entry name" value="Ser/Thr_kinase_AS"/>
</dbReference>
<feature type="domain" description="Protein kinase" evidence="11">
    <location>
        <begin position="38"/>
        <end position="322"/>
    </location>
</feature>
<dbReference type="EC" id="2.7.11.1" evidence="1"/>
<dbReference type="GO" id="GO:0005524">
    <property type="term" value="F:ATP binding"/>
    <property type="evidence" value="ECO:0007669"/>
    <property type="project" value="UniProtKB-UniRule"/>
</dbReference>
<evidence type="ECO:0000256" key="6">
    <source>
        <dbReference type="ARBA" id="ARBA00022840"/>
    </source>
</evidence>
<dbReference type="InterPro" id="IPR011009">
    <property type="entry name" value="Kinase-like_dom_sf"/>
</dbReference>
<dbReference type="OrthoDB" id="10254671at2759"/>
<dbReference type="Gene3D" id="1.10.510.10">
    <property type="entry name" value="Transferase(Phosphotransferase) domain 1"/>
    <property type="match status" value="1"/>
</dbReference>
<dbReference type="FunFam" id="3.30.200.20:FF:000088">
    <property type="entry name" value="Casein kinase II subunit alpha"/>
    <property type="match status" value="1"/>
</dbReference>
<evidence type="ECO:0000313" key="12">
    <source>
        <dbReference type="EMBL" id="OHT11531.1"/>
    </source>
</evidence>
<dbReference type="Gene3D" id="3.30.200.20">
    <property type="entry name" value="Phosphorylase Kinase, domain 1"/>
    <property type="match status" value="1"/>
</dbReference>